<protein>
    <recommendedName>
        <fullName evidence="1">Sublancin immunity protein SunI-like PH domain-containing protein</fullName>
    </recommendedName>
</protein>
<dbReference type="InterPro" id="IPR055365">
    <property type="entry name" value="PH_SunI-like"/>
</dbReference>
<evidence type="ECO:0000313" key="2">
    <source>
        <dbReference type="EMBL" id="PXW92115.1"/>
    </source>
</evidence>
<evidence type="ECO:0000259" key="1">
    <source>
        <dbReference type="Pfam" id="PF23491"/>
    </source>
</evidence>
<gene>
    <name evidence="2" type="ORF">DES38_103131</name>
</gene>
<dbReference type="Pfam" id="PF23491">
    <property type="entry name" value="bPH_8"/>
    <property type="match status" value="1"/>
</dbReference>
<keyword evidence="3" id="KW-1185">Reference proteome</keyword>
<sequence>MLGIQVKKSAGLVTIRWQLSKIEINEADIIDVSSGDSYGGDDKQATRIGTPYGTTDRVVIKTKQDTYILYTSDYQAIKQTIEA</sequence>
<dbReference type="OrthoDB" id="2623008at2"/>
<proteinExistence type="predicted"/>
<comment type="caution">
    <text evidence="2">The sequence shown here is derived from an EMBL/GenBank/DDBJ whole genome shotgun (WGS) entry which is preliminary data.</text>
</comment>
<organism evidence="2 3">
    <name type="scientific">Streptohalobacillus salinus</name>
    <dbReference type="NCBI Taxonomy" id="621096"/>
    <lineage>
        <taxon>Bacteria</taxon>
        <taxon>Bacillati</taxon>
        <taxon>Bacillota</taxon>
        <taxon>Bacilli</taxon>
        <taxon>Bacillales</taxon>
        <taxon>Bacillaceae</taxon>
        <taxon>Streptohalobacillus</taxon>
    </lineage>
</organism>
<dbReference type="AlphaFoldDB" id="A0A2V3WC20"/>
<name>A0A2V3WC20_9BACI</name>
<accession>A0A2V3WC20</accession>
<dbReference type="Proteomes" id="UP000247922">
    <property type="component" value="Unassembled WGS sequence"/>
</dbReference>
<evidence type="ECO:0000313" key="3">
    <source>
        <dbReference type="Proteomes" id="UP000247922"/>
    </source>
</evidence>
<feature type="domain" description="Sublancin immunity protein SunI-like PH" evidence="1">
    <location>
        <begin position="2"/>
        <end position="82"/>
    </location>
</feature>
<dbReference type="RefSeq" id="WP_110250749.1">
    <property type="nucleotide sequence ID" value="NZ_QJJR01000003.1"/>
</dbReference>
<reference evidence="2 3" key="1">
    <citation type="submission" date="2018-05" db="EMBL/GenBank/DDBJ databases">
        <title>Genomic Encyclopedia of Type Strains, Phase IV (KMG-IV): sequencing the most valuable type-strain genomes for metagenomic binning, comparative biology and taxonomic classification.</title>
        <authorList>
            <person name="Goeker M."/>
        </authorList>
    </citation>
    <scope>NUCLEOTIDE SEQUENCE [LARGE SCALE GENOMIC DNA]</scope>
    <source>
        <strain evidence="2 3">DSM 22440</strain>
    </source>
</reference>
<dbReference type="EMBL" id="QJJR01000003">
    <property type="protein sequence ID" value="PXW92115.1"/>
    <property type="molecule type" value="Genomic_DNA"/>
</dbReference>